<dbReference type="InterPro" id="IPR039425">
    <property type="entry name" value="RNA_pol_sigma-70-like"/>
</dbReference>
<proteinExistence type="inferred from homology"/>
<dbReference type="GO" id="GO:0016987">
    <property type="term" value="F:sigma factor activity"/>
    <property type="evidence" value="ECO:0007669"/>
    <property type="project" value="UniProtKB-KW"/>
</dbReference>
<feature type="domain" description="RNA polymerase sigma factor 70 region 4 type 2" evidence="7">
    <location>
        <begin position="121"/>
        <end position="173"/>
    </location>
</feature>
<name>A0A7I9VA81_9ACTN</name>
<comment type="caution">
    <text evidence="8">The sequence shown here is derived from an EMBL/GenBank/DDBJ whole genome shotgun (WGS) entry which is preliminary data.</text>
</comment>
<dbReference type="Gene3D" id="1.10.1740.10">
    <property type="match status" value="1"/>
</dbReference>
<protein>
    <submittedName>
        <fullName evidence="8">RNA polymerase sigma factor SigK</fullName>
    </submittedName>
</protein>
<evidence type="ECO:0000313" key="9">
    <source>
        <dbReference type="Proteomes" id="UP000444960"/>
    </source>
</evidence>
<evidence type="ECO:0000259" key="6">
    <source>
        <dbReference type="Pfam" id="PF04542"/>
    </source>
</evidence>
<accession>A0A7I9VA81</accession>
<evidence type="ECO:0000256" key="2">
    <source>
        <dbReference type="ARBA" id="ARBA00023015"/>
    </source>
</evidence>
<keyword evidence="4" id="KW-0238">DNA-binding</keyword>
<keyword evidence="3" id="KW-0731">Sigma factor</keyword>
<feature type="domain" description="RNA polymerase sigma-70 region 2" evidence="6">
    <location>
        <begin position="23"/>
        <end position="88"/>
    </location>
</feature>
<dbReference type="GO" id="GO:0006352">
    <property type="term" value="P:DNA-templated transcription initiation"/>
    <property type="evidence" value="ECO:0007669"/>
    <property type="project" value="InterPro"/>
</dbReference>
<dbReference type="PANTHER" id="PTHR43133">
    <property type="entry name" value="RNA POLYMERASE ECF-TYPE SIGMA FACTO"/>
    <property type="match status" value="1"/>
</dbReference>
<dbReference type="EMBL" id="BJOV01000005">
    <property type="protein sequence ID" value="GEE01983.1"/>
    <property type="molecule type" value="Genomic_DNA"/>
</dbReference>
<comment type="similarity">
    <text evidence="1">Belongs to the sigma-70 factor family. ECF subfamily.</text>
</comment>
<dbReference type="SUPFAM" id="SSF88659">
    <property type="entry name" value="Sigma3 and sigma4 domains of RNA polymerase sigma factors"/>
    <property type="match status" value="1"/>
</dbReference>
<dbReference type="SUPFAM" id="SSF88946">
    <property type="entry name" value="Sigma2 domain of RNA polymerase sigma factors"/>
    <property type="match status" value="1"/>
</dbReference>
<evidence type="ECO:0000256" key="3">
    <source>
        <dbReference type="ARBA" id="ARBA00023082"/>
    </source>
</evidence>
<evidence type="ECO:0000313" key="8">
    <source>
        <dbReference type="EMBL" id="GEE01983.1"/>
    </source>
</evidence>
<evidence type="ECO:0000256" key="1">
    <source>
        <dbReference type="ARBA" id="ARBA00010641"/>
    </source>
</evidence>
<dbReference type="Gene3D" id="1.10.10.10">
    <property type="entry name" value="Winged helix-like DNA-binding domain superfamily/Winged helix DNA-binding domain"/>
    <property type="match status" value="1"/>
</dbReference>
<gene>
    <name evidence="8" type="primary">rpoE_2</name>
    <name evidence="8" type="ORF">nbrc107696_24290</name>
</gene>
<dbReference type="InterPro" id="IPR013249">
    <property type="entry name" value="RNA_pol_sigma70_r4_t2"/>
</dbReference>
<dbReference type="InterPro" id="IPR036388">
    <property type="entry name" value="WH-like_DNA-bd_sf"/>
</dbReference>
<evidence type="ECO:0000256" key="4">
    <source>
        <dbReference type="ARBA" id="ARBA00023125"/>
    </source>
</evidence>
<dbReference type="GO" id="GO:0003677">
    <property type="term" value="F:DNA binding"/>
    <property type="evidence" value="ECO:0007669"/>
    <property type="project" value="UniProtKB-KW"/>
</dbReference>
<keyword evidence="2" id="KW-0805">Transcription regulation</keyword>
<dbReference type="Pfam" id="PF08281">
    <property type="entry name" value="Sigma70_r4_2"/>
    <property type="match status" value="1"/>
</dbReference>
<dbReference type="CDD" id="cd06171">
    <property type="entry name" value="Sigma70_r4"/>
    <property type="match status" value="1"/>
</dbReference>
<dbReference type="PANTHER" id="PTHR43133:SF66">
    <property type="entry name" value="ECF RNA POLYMERASE SIGMA FACTOR SIGK"/>
    <property type="match status" value="1"/>
</dbReference>
<dbReference type="AlphaFoldDB" id="A0A7I9VA81"/>
<organism evidence="8 9">
    <name type="scientific">Gordonia spumicola</name>
    <dbReference type="NCBI Taxonomy" id="589161"/>
    <lineage>
        <taxon>Bacteria</taxon>
        <taxon>Bacillati</taxon>
        <taxon>Actinomycetota</taxon>
        <taxon>Actinomycetes</taxon>
        <taxon>Mycobacteriales</taxon>
        <taxon>Gordoniaceae</taxon>
        <taxon>Gordonia</taxon>
    </lineage>
</organism>
<dbReference type="InterPro" id="IPR013325">
    <property type="entry name" value="RNA_pol_sigma_r2"/>
</dbReference>
<dbReference type="OrthoDB" id="9784272at2"/>
<keyword evidence="5" id="KW-0804">Transcription</keyword>
<dbReference type="Pfam" id="PF04542">
    <property type="entry name" value="Sigma70_r2"/>
    <property type="match status" value="1"/>
</dbReference>
<sequence length="180" mass="19811">MEVQADELLEAVATGDRDAYATLFDALAPRNLALARRVVASASLAEEVVQDAWLQVWRDAASFDRSRGSATAWVTTLVHRRAVDTVRHDAAANRRDVAYEAARPSGHDTVSETAVDRDETRRVRRCLDGLTGRQREAIDLAYFGGRTYAEVATVLAVNPATVKTRIRDGLQRLRTCMGGL</sequence>
<evidence type="ECO:0000256" key="5">
    <source>
        <dbReference type="ARBA" id="ARBA00023163"/>
    </source>
</evidence>
<dbReference type="InterPro" id="IPR014284">
    <property type="entry name" value="RNA_pol_sigma-70_dom"/>
</dbReference>
<dbReference type="InterPro" id="IPR013324">
    <property type="entry name" value="RNA_pol_sigma_r3/r4-like"/>
</dbReference>
<keyword evidence="9" id="KW-1185">Reference proteome</keyword>
<dbReference type="Proteomes" id="UP000444960">
    <property type="component" value="Unassembled WGS sequence"/>
</dbReference>
<evidence type="ECO:0000259" key="7">
    <source>
        <dbReference type="Pfam" id="PF08281"/>
    </source>
</evidence>
<dbReference type="InterPro" id="IPR007627">
    <property type="entry name" value="RNA_pol_sigma70_r2"/>
</dbReference>
<reference evidence="9" key="1">
    <citation type="submission" date="2019-06" db="EMBL/GenBank/DDBJ databases">
        <title>Gordonia isolated from sludge of a wastewater treatment plant.</title>
        <authorList>
            <person name="Tamura T."/>
            <person name="Aoyama K."/>
            <person name="Kang Y."/>
            <person name="Saito S."/>
            <person name="Akiyama N."/>
            <person name="Yazawa K."/>
            <person name="Gonoi T."/>
            <person name="Mikami Y."/>
        </authorList>
    </citation>
    <scope>NUCLEOTIDE SEQUENCE [LARGE SCALE GENOMIC DNA]</scope>
    <source>
        <strain evidence="9">NBRC 107696</strain>
    </source>
</reference>
<dbReference type="NCBIfam" id="TIGR02937">
    <property type="entry name" value="sigma70-ECF"/>
    <property type="match status" value="1"/>
</dbReference>